<comment type="similarity">
    <text evidence="2 8">Belongs to the TCP-1 chaperonin family.</text>
</comment>
<evidence type="ECO:0000256" key="4">
    <source>
        <dbReference type="ARBA" id="ARBA00022490"/>
    </source>
</evidence>
<dbReference type="SUPFAM" id="SSF54849">
    <property type="entry name" value="GroEL-intermediate domain like"/>
    <property type="match status" value="1"/>
</dbReference>
<dbReference type="Gene3D" id="3.50.7.10">
    <property type="entry name" value="GroEL"/>
    <property type="match status" value="1"/>
</dbReference>
<name>A0A976M3N4_THEOR</name>
<dbReference type="InterPro" id="IPR017998">
    <property type="entry name" value="Chaperone_TCP-1"/>
</dbReference>
<evidence type="ECO:0000256" key="2">
    <source>
        <dbReference type="ARBA" id="ARBA00008020"/>
    </source>
</evidence>
<dbReference type="FunFam" id="3.50.7.10:FF:000010">
    <property type="entry name" value="T-complex protein 1 subunit delta"/>
    <property type="match status" value="1"/>
</dbReference>
<keyword evidence="4" id="KW-0963">Cytoplasm</keyword>
<dbReference type="GO" id="GO:0016887">
    <property type="term" value="F:ATP hydrolysis activity"/>
    <property type="evidence" value="ECO:0007669"/>
    <property type="project" value="InterPro"/>
</dbReference>
<evidence type="ECO:0000313" key="10">
    <source>
        <dbReference type="EMBL" id="UKJ87762.2"/>
    </source>
</evidence>
<dbReference type="Proteomes" id="UP000244803">
    <property type="component" value="Chromosome 1"/>
</dbReference>
<dbReference type="CDD" id="cd03338">
    <property type="entry name" value="TCP1_delta"/>
    <property type="match status" value="1"/>
</dbReference>
<dbReference type="SUPFAM" id="SSF52029">
    <property type="entry name" value="GroEL apical domain-like"/>
    <property type="match status" value="1"/>
</dbReference>
<dbReference type="OrthoDB" id="10248520at2759"/>
<organism evidence="10 11">
    <name type="scientific">Theileria orientalis</name>
    <dbReference type="NCBI Taxonomy" id="68886"/>
    <lineage>
        <taxon>Eukaryota</taxon>
        <taxon>Sar</taxon>
        <taxon>Alveolata</taxon>
        <taxon>Apicomplexa</taxon>
        <taxon>Aconoidasida</taxon>
        <taxon>Piroplasmida</taxon>
        <taxon>Theileriidae</taxon>
        <taxon>Theileria</taxon>
    </lineage>
</organism>
<accession>A0A976M3N4</accession>
<reference evidence="10" key="1">
    <citation type="submission" date="2022-07" db="EMBL/GenBank/DDBJ databases">
        <title>Evaluation of T. orientalis genome assembly methods using nanopore sequencing and analysis of variation between genomes.</title>
        <authorList>
            <person name="Yam J."/>
            <person name="Micallef M.L."/>
            <person name="Liu M."/>
            <person name="Djordjevic S.P."/>
            <person name="Bogema D.R."/>
            <person name="Jenkins C."/>
        </authorList>
    </citation>
    <scope>NUCLEOTIDE SEQUENCE</scope>
    <source>
        <strain evidence="10">Fish Creek</strain>
    </source>
</reference>
<dbReference type="NCBIfam" id="NF041083">
    <property type="entry name" value="thermosome_beta"/>
    <property type="match status" value="1"/>
</dbReference>
<gene>
    <name evidence="10" type="ORF">MACJ_000202</name>
</gene>
<dbReference type="InterPro" id="IPR027413">
    <property type="entry name" value="GROEL-like_equatorial_sf"/>
</dbReference>
<dbReference type="PRINTS" id="PR00304">
    <property type="entry name" value="TCOMPLEXTCP1"/>
</dbReference>
<dbReference type="PROSITE" id="PS00995">
    <property type="entry name" value="TCP1_3"/>
    <property type="match status" value="1"/>
</dbReference>
<evidence type="ECO:0000256" key="1">
    <source>
        <dbReference type="ARBA" id="ARBA00004496"/>
    </source>
</evidence>
<evidence type="ECO:0000256" key="6">
    <source>
        <dbReference type="ARBA" id="ARBA00022840"/>
    </source>
</evidence>
<dbReference type="PANTHER" id="PTHR11353">
    <property type="entry name" value="CHAPERONIN"/>
    <property type="match status" value="1"/>
</dbReference>
<dbReference type="InterPro" id="IPR002194">
    <property type="entry name" value="Chaperonin_TCP-1_CS"/>
</dbReference>
<dbReference type="InterPro" id="IPR012717">
    <property type="entry name" value="Chap_CCT_delta"/>
</dbReference>
<dbReference type="InterPro" id="IPR002423">
    <property type="entry name" value="Cpn60/GroEL/TCP-1"/>
</dbReference>
<dbReference type="SUPFAM" id="SSF48592">
    <property type="entry name" value="GroEL equatorial domain-like"/>
    <property type="match status" value="1"/>
</dbReference>
<protein>
    <recommendedName>
        <fullName evidence="3 9">T-complex protein 1 subunit delta</fullName>
    </recommendedName>
</protein>
<evidence type="ECO:0000256" key="5">
    <source>
        <dbReference type="ARBA" id="ARBA00022741"/>
    </source>
</evidence>
<dbReference type="NCBIfam" id="TIGR02342">
    <property type="entry name" value="chap_CCT_delta"/>
    <property type="match status" value="1"/>
</dbReference>
<keyword evidence="7 8" id="KW-0143">Chaperone</keyword>
<sequence length="551" mass="60013">MASKVSAPPSNSSVWNRNEKTADVRNKNILAAKAVADLVRTSLGPKGMDKMIQDGKGGVIITNDGATILKELSLVHPTAKMMVELSKSQDIEAGDGTTSVVVICKALLEMVENLLNQGIHPQTIADSMMLAVNKVLVETKYEYVDRGDIGRDCEAYITGGQRSANRHSRNITTIKGTLKKNIELQVVSQNASLLAPIAVDSVLGVMESPESKNVDLKNIRIVKSIGGTIEDTEMVDGLVFSEQKAVKTASGPTRIADAKIGLIQFCLSTPKTDMDNTIVVKDYQSIDRIMREERLITAKMVKHIAQTGCNVLLIQKSILRDAVTDLSLDYLAKAKIMVIKDIEREDIEFITKTIGCEEVASIDHFTADKLGTAKLVESKVEGSSRIVKITGVNMRKTASVLIRASNALMLDEAERSLHDALCVVRCLVKRRSILPGGGAPEMEVSNRLSQWAMTLEGVSQVCVKEFAEALEIIPYTLAENAGLYPLSVISELRSLHVKGGSNYGINIKKNDVSDMLEDNIIQPLLVTLSAIKLATESVLMILKIDDIVLCR</sequence>
<dbReference type="Gene3D" id="3.30.260.10">
    <property type="entry name" value="TCP-1-like chaperonin intermediate domain"/>
    <property type="match status" value="1"/>
</dbReference>
<dbReference type="AlphaFoldDB" id="A0A976M3N4"/>
<keyword evidence="5 8" id="KW-0547">Nucleotide-binding</keyword>
<proteinExistence type="inferred from homology"/>
<comment type="subcellular location">
    <subcellularLocation>
        <location evidence="1">Cytoplasm</location>
    </subcellularLocation>
</comment>
<evidence type="ECO:0000313" key="11">
    <source>
        <dbReference type="Proteomes" id="UP000244803"/>
    </source>
</evidence>
<evidence type="ECO:0000256" key="8">
    <source>
        <dbReference type="RuleBase" id="RU004187"/>
    </source>
</evidence>
<evidence type="ECO:0000256" key="9">
    <source>
        <dbReference type="RuleBase" id="RU004192"/>
    </source>
</evidence>
<dbReference type="InterPro" id="IPR053374">
    <property type="entry name" value="TCP-1_chaperonin"/>
</dbReference>
<dbReference type="InterPro" id="IPR027409">
    <property type="entry name" value="GroEL-like_apical_dom_sf"/>
</dbReference>
<dbReference type="GO" id="GO:0005737">
    <property type="term" value="C:cytoplasm"/>
    <property type="evidence" value="ECO:0007669"/>
    <property type="project" value="UniProtKB-SubCell"/>
</dbReference>
<evidence type="ECO:0000256" key="7">
    <source>
        <dbReference type="ARBA" id="ARBA00023186"/>
    </source>
</evidence>
<dbReference type="PROSITE" id="PS00750">
    <property type="entry name" value="TCP1_1"/>
    <property type="match status" value="1"/>
</dbReference>
<dbReference type="PROSITE" id="PS00751">
    <property type="entry name" value="TCP1_2"/>
    <property type="match status" value="1"/>
</dbReference>
<keyword evidence="6 8" id="KW-0067">ATP-binding</keyword>
<dbReference type="EMBL" id="CP056065">
    <property type="protein sequence ID" value="UKJ87762.2"/>
    <property type="molecule type" value="Genomic_DNA"/>
</dbReference>
<dbReference type="Pfam" id="PF00118">
    <property type="entry name" value="Cpn60_TCP1"/>
    <property type="match status" value="1"/>
</dbReference>
<dbReference type="Gene3D" id="1.10.560.10">
    <property type="entry name" value="GroEL-like equatorial domain"/>
    <property type="match status" value="1"/>
</dbReference>
<dbReference type="GO" id="GO:0140662">
    <property type="term" value="F:ATP-dependent protein folding chaperone"/>
    <property type="evidence" value="ECO:0007669"/>
    <property type="project" value="InterPro"/>
</dbReference>
<dbReference type="InterPro" id="IPR027410">
    <property type="entry name" value="TCP-1-like_intermed_sf"/>
</dbReference>
<dbReference type="GO" id="GO:0005524">
    <property type="term" value="F:ATP binding"/>
    <property type="evidence" value="ECO:0007669"/>
    <property type="project" value="UniProtKB-KW"/>
</dbReference>
<dbReference type="GO" id="GO:0051082">
    <property type="term" value="F:unfolded protein binding"/>
    <property type="evidence" value="ECO:0007669"/>
    <property type="project" value="InterPro"/>
</dbReference>
<evidence type="ECO:0000256" key="3">
    <source>
        <dbReference type="ARBA" id="ARBA00016107"/>
    </source>
</evidence>